<dbReference type="GO" id="GO:0008360">
    <property type="term" value="P:regulation of cell shape"/>
    <property type="evidence" value="ECO:0007669"/>
    <property type="project" value="UniProtKB-KW"/>
</dbReference>
<dbReference type="InterPro" id="IPR005761">
    <property type="entry name" value="UDP-N-AcMur-Glu-dNH2Pim_ligase"/>
</dbReference>
<evidence type="ECO:0000256" key="7">
    <source>
        <dbReference type="HAMAP-Rule" id="MF_00208"/>
    </source>
</evidence>
<dbReference type="RefSeq" id="WP_005000417.1">
    <property type="nucleotide sequence ID" value="NZ_CH672427.1"/>
</dbReference>
<dbReference type="STRING" id="314278.NB231_05621"/>
<dbReference type="Gene3D" id="3.40.1390.10">
    <property type="entry name" value="MurE/MurF, N-terminal domain"/>
    <property type="match status" value="1"/>
</dbReference>
<keyword evidence="7" id="KW-0436">Ligase</keyword>
<keyword evidence="4 7" id="KW-0573">Peptidoglycan synthesis</keyword>
<dbReference type="InterPro" id="IPR035911">
    <property type="entry name" value="MurE/MurF_N"/>
</dbReference>
<keyword evidence="6 7" id="KW-0961">Cell wall biogenesis/degradation</keyword>
<evidence type="ECO:0000313" key="12">
    <source>
        <dbReference type="EMBL" id="EAR21841.1"/>
    </source>
</evidence>
<keyword evidence="7" id="KW-0963">Cytoplasm</keyword>
<keyword evidence="13" id="KW-1185">Reference proteome</keyword>
<evidence type="ECO:0000256" key="6">
    <source>
        <dbReference type="ARBA" id="ARBA00023316"/>
    </source>
</evidence>
<evidence type="ECO:0000259" key="9">
    <source>
        <dbReference type="Pfam" id="PF01225"/>
    </source>
</evidence>
<dbReference type="PANTHER" id="PTHR23135:SF4">
    <property type="entry name" value="UDP-N-ACETYLMURAMOYL-L-ALANYL-D-GLUTAMATE--2,6-DIAMINOPIMELATE LIGASE MURE HOMOLOG, CHLOROPLASTIC"/>
    <property type="match status" value="1"/>
</dbReference>
<feature type="binding site" evidence="7">
    <location>
        <position position="472"/>
    </location>
    <ligand>
        <name>meso-2,6-diaminopimelate</name>
        <dbReference type="ChEBI" id="CHEBI:57791"/>
    </ligand>
</feature>
<comment type="subcellular location">
    <subcellularLocation>
        <location evidence="7 8">Cytoplasm</location>
    </subcellularLocation>
</comment>
<feature type="domain" description="Mur ligase C-terminal" evidence="10">
    <location>
        <begin position="348"/>
        <end position="474"/>
    </location>
</feature>
<organism evidence="12 13">
    <name type="scientific">Nitrococcus mobilis Nb-231</name>
    <dbReference type="NCBI Taxonomy" id="314278"/>
    <lineage>
        <taxon>Bacteria</taxon>
        <taxon>Pseudomonadati</taxon>
        <taxon>Pseudomonadota</taxon>
        <taxon>Gammaproteobacteria</taxon>
        <taxon>Chromatiales</taxon>
        <taxon>Ectothiorhodospiraceae</taxon>
        <taxon>Nitrococcus</taxon>
    </lineage>
</organism>
<feature type="binding site" evidence="7">
    <location>
        <position position="203"/>
    </location>
    <ligand>
        <name>UDP-N-acetyl-alpha-D-muramoyl-L-alanyl-D-glutamate</name>
        <dbReference type="ChEBI" id="CHEBI:83900"/>
    </ligand>
</feature>
<dbReference type="UniPathway" id="UPA00219"/>
<feature type="short sequence motif" description="Meso-diaminopimelate recognition motif" evidence="7">
    <location>
        <begin position="421"/>
        <end position="424"/>
    </location>
</feature>
<dbReference type="InterPro" id="IPR036615">
    <property type="entry name" value="Mur_ligase_C_dom_sf"/>
</dbReference>
<dbReference type="GO" id="GO:0071555">
    <property type="term" value="P:cell wall organization"/>
    <property type="evidence" value="ECO:0007669"/>
    <property type="project" value="UniProtKB-KW"/>
</dbReference>
<comment type="function">
    <text evidence="7">Catalyzes the addition of meso-diaminopimelic acid to the nucleotide precursor UDP-N-acetylmuramoyl-L-alanyl-D-glutamate (UMAG) in the biosynthesis of bacterial cell-wall peptidoglycan.</text>
</comment>
<evidence type="ECO:0000256" key="5">
    <source>
        <dbReference type="ARBA" id="ARBA00023306"/>
    </source>
</evidence>
<feature type="binding site" evidence="7">
    <location>
        <position position="195"/>
    </location>
    <ligand>
        <name>UDP-N-acetyl-alpha-D-muramoyl-L-alanyl-D-glutamate</name>
        <dbReference type="ChEBI" id="CHEBI:83900"/>
    </ligand>
</feature>
<keyword evidence="7" id="KW-0547">Nucleotide-binding</keyword>
<keyword evidence="5 7" id="KW-0131">Cell cycle</keyword>
<proteinExistence type="inferred from homology"/>
<evidence type="ECO:0000256" key="8">
    <source>
        <dbReference type="RuleBase" id="RU004135"/>
    </source>
</evidence>
<dbReference type="OrthoDB" id="9800958at2"/>
<dbReference type="GO" id="GO:0051301">
    <property type="term" value="P:cell division"/>
    <property type="evidence" value="ECO:0007669"/>
    <property type="project" value="UniProtKB-KW"/>
</dbReference>
<feature type="binding site" evidence="7">
    <location>
        <position position="397"/>
    </location>
    <ligand>
        <name>meso-2,6-diaminopimelate</name>
        <dbReference type="ChEBI" id="CHEBI:57791"/>
    </ligand>
</feature>
<keyword evidence="7" id="KW-0460">Magnesium</keyword>
<dbReference type="SUPFAM" id="SSF53623">
    <property type="entry name" value="MurD-like peptide ligases, catalytic domain"/>
    <property type="match status" value="1"/>
</dbReference>
<dbReference type="AlphaFoldDB" id="A4BQJ1"/>
<dbReference type="NCBIfam" id="NF001124">
    <property type="entry name" value="PRK00139.1-2"/>
    <property type="match status" value="1"/>
</dbReference>
<comment type="pathway">
    <text evidence="7 8">Cell wall biogenesis; peptidoglycan biosynthesis.</text>
</comment>
<evidence type="ECO:0000256" key="2">
    <source>
        <dbReference type="ARBA" id="ARBA00022618"/>
    </source>
</evidence>
<dbReference type="HAMAP" id="MF_00208">
    <property type="entry name" value="MurE"/>
    <property type="match status" value="1"/>
</dbReference>
<sequence length="502" mass="53696">MTAPLARAAHRLRGLLEPLGIEADERPIHGVAVDSRAVRPGYLFMAVQGTLHHGGEFAAEALSQGAAAILWQPTPGFDDQALSARCAKQAVPCIAVHSLHAQVGIIAARFYGDPGANMTVIGVTGTDGKTSVSQFIAHALGRKEYRCGILGTLGCGLPGHLRRVTSLTTPDPITLQCELNQLRARHAQAVVIEVSSHALDQQRLAGVGFDVAVLTNLSRDHLDYHPSQAAYAQAKALLFQRPELHTVVVNVDDDFGRSLRASVRHARVIGYSLAGIETAQLRCLRLAAQSDGLRLLLDAGGCRAAVRVGLLGRFNAANVLAALGALLALDVPLREALQRLSLLQPVSGRMERYGSEGRPTVVIDYAHTPAGLQAALAAMREHFAGRIWCVFGCGGDRDRGKRPLMGALARASADRIIITNDNPRTENPRRIIAEIQAGAGADSRVRVIEDRREAVIHSIRAAAPEDAILVAGKGHEEYQLIGTRQLPYSDRETVKQALGGGH</sequence>
<comment type="caution">
    <text evidence="7">Lacks conserved residue(s) required for the propagation of feature annotation.</text>
</comment>
<feature type="binding site" evidence="7">
    <location>
        <begin position="421"/>
        <end position="424"/>
    </location>
    <ligand>
        <name>meso-2,6-diaminopimelate</name>
        <dbReference type="ChEBI" id="CHEBI:57791"/>
    </ligand>
</feature>
<dbReference type="Pfam" id="PF01225">
    <property type="entry name" value="Mur_ligase"/>
    <property type="match status" value="1"/>
</dbReference>
<keyword evidence="2 7" id="KW-0132">Cell division</keyword>
<dbReference type="NCBIfam" id="TIGR01085">
    <property type="entry name" value="murE"/>
    <property type="match status" value="1"/>
</dbReference>
<dbReference type="SUPFAM" id="SSF63418">
    <property type="entry name" value="MurE/MurF N-terminal domain"/>
    <property type="match status" value="1"/>
</dbReference>
<dbReference type="GO" id="GO:0009252">
    <property type="term" value="P:peptidoglycan biosynthetic process"/>
    <property type="evidence" value="ECO:0007669"/>
    <property type="project" value="UniProtKB-UniRule"/>
</dbReference>
<dbReference type="PANTHER" id="PTHR23135">
    <property type="entry name" value="MUR LIGASE FAMILY MEMBER"/>
    <property type="match status" value="1"/>
</dbReference>
<dbReference type="GO" id="GO:0005524">
    <property type="term" value="F:ATP binding"/>
    <property type="evidence" value="ECO:0007669"/>
    <property type="project" value="UniProtKB-UniRule"/>
</dbReference>
<evidence type="ECO:0000313" key="13">
    <source>
        <dbReference type="Proteomes" id="UP000003374"/>
    </source>
</evidence>
<dbReference type="Gene3D" id="3.40.1190.10">
    <property type="entry name" value="Mur-like, catalytic domain"/>
    <property type="match status" value="1"/>
</dbReference>
<comment type="PTM">
    <text evidence="7">Carboxylation is probably crucial for Mg(2+) binding and, consequently, for the gamma-phosphate positioning of ATP.</text>
</comment>
<protein>
    <recommendedName>
        <fullName evidence="7">UDP-N-acetylmuramoyl-L-alanyl-D-glutamate--2,6-diaminopimelate ligase</fullName>
        <ecNumber evidence="7">6.3.2.13</ecNumber>
    </recommendedName>
    <alternativeName>
        <fullName evidence="7">Meso-A2pm-adding enzyme</fullName>
    </alternativeName>
    <alternativeName>
        <fullName evidence="7">Meso-diaminopimelate-adding enzyme</fullName>
    </alternativeName>
    <alternativeName>
        <fullName evidence="7">UDP-MurNAc-L-Ala-D-Glu:meso-diaminopimelate ligase</fullName>
    </alternativeName>
    <alternativeName>
        <fullName evidence="7">UDP-MurNAc-tripeptide synthetase</fullName>
    </alternativeName>
    <alternativeName>
        <fullName evidence="7">UDP-N-acetylmuramyl-tripeptide synthetase</fullName>
    </alternativeName>
</protein>
<keyword evidence="7" id="KW-0067">ATP-binding</keyword>
<reference evidence="12 13" key="1">
    <citation type="submission" date="2006-02" db="EMBL/GenBank/DDBJ databases">
        <authorList>
            <person name="Waterbury J."/>
            <person name="Ferriera S."/>
            <person name="Johnson J."/>
            <person name="Kravitz S."/>
            <person name="Halpern A."/>
            <person name="Remington K."/>
            <person name="Beeson K."/>
            <person name="Tran B."/>
            <person name="Rogers Y.-H."/>
            <person name="Friedman R."/>
            <person name="Venter J.C."/>
        </authorList>
    </citation>
    <scope>NUCLEOTIDE SEQUENCE [LARGE SCALE GENOMIC DNA]</scope>
    <source>
        <strain evidence="12 13">Nb-231</strain>
    </source>
</reference>
<dbReference type="EC" id="6.3.2.13" evidence="7"/>
<dbReference type="Pfam" id="PF08245">
    <property type="entry name" value="Mur_ligase_M"/>
    <property type="match status" value="1"/>
</dbReference>
<evidence type="ECO:0000256" key="1">
    <source>
        <dbReference type="ARBA" id="ARBA00005898"/>
    </source>
</evidence>
<feature type="binding site" evidence="7">
    <location>
        <begin position="168"/>
        <end position="169"/>
    </location>
    <ligand>
        <name>UDP-N-acetyl-alpha-D-muramoyl-L-alanyl-D-glutamate</name>
        <dbReference type="ChEBI" id="CHEBI:83900"/>
    </ligand>
</feature>
<dbReference type="GO" id="GO:0000287">
    <property type="term" value="F:magnesium ion binding"/>
    <property type="evidence" value="ECO:0007669"/>
    <property type="project" value="UniProtKB-UniRule"/>
</dbReference>
<dbReference type="Gene3D" id="3.90.190.20">
    <property type="entry name" value="Mur ligase, C-terminal domain"/>
    <property type="match status" value="1"/>
</dbReference>
<dbReference type="Pfam" id="PF02875">
    <property type="entry name" value="Mur_ligase_C"/>
    <property type="match status" value="1"/>
</dbReference>
<dbReference type="eggNOG" id="COG0769">
    <property type="taxonomic scope" value="Bacteria"/>
</dbReference>
<dbReference type="NCBIfam" id="NF001126">
    <property type="entry name" value="PRK00139.1-4"/>
    <property type="match status" value="1"/>
</dbReference>
<dbReference type="SUPFAM" id="SSF53244">
    <property type="entry name" value="MurD-like peptide ligases, peptide-binding domain"/>
    <property type="match status" value="1"/>
</dbReference>
<feature type="binding site" evidence="7">
    <location>
        <position position="476"/>
    </location>
    <ligand>
        <name>meso-2,6-diaminopimelate</name>
        <dbReference type="ChEBI" id="CHEBI:57791"/>
    </ligand>
</feature>
<dbReference type="Proteomes" id="UP000003374">
    <property type="component" value="Unassembled WGS sequence"/>
</dbReference>
<gene>
    <name evidence="7" type="primary">murE</name>
    <name evidence="12" type="ORF">NB231_05621</name>
</gene>
<dbReference type="InterPro" id="IPR000713">
    <property type="entry name" value="Mur_ligase_N"/>
</dbReference>
<dbReference type="GO" id="GO:0008765">
    <property type="term" value="F:UDP-N-acetylmuramoylalanyl-D-glutamate-2,6-diaminopimelate ligase activity"/>
    <property type="evidence" value="ECO:0007669"/>
    <property type="project" value="UniProtKB-UniRule"/>
</dbReference>
<comment type="similarity">
    <text evidence="1 7">Belongs to the MurCDEF family. MurE subfamily.</text>
</comment>
<comment type="cofactor">
    <cofactor evidence="7">
        <name>Mg(2+)</name>
        <dbReference type="ChEBI" id="CHEBI:18420"/>
    </cofactor>
</comment>
<feature type="domain" description="Mur ligase central" evidence="11">
    <location>
        <begin position="123"/>
        <end position="325"/>
    </location>
</feature>
<evidence type="ECO:0000256" key="4">
    <source>
        <dbReference type="ARBA" id="ARBA00022984"/>
    </source>
</evidence>
<dbReference type="InterPro" id="IPR004101">
    <property type="entry name" value="Mur_ligase_C"/>
</dbReference>
<evidence type="ECO:0000259" key="11">
    <source>
        <dbReference type="Pfam" id="PF08245"/>
    </source>
</evidence>
<dbReference type="InterPro" id="IPR013221">
    <property type="entry name" value="Mur_ligase_cen"/>
</dbReference>
<feature type="modified residue" description="N6-carboxylysine" evidence="7">
    <location>
        <position position="235"/>
    </location>
</feature>
<feature type="binding site" evidence="7">
    <location>
        <begin position="125"/>
        <end position="131"/>
    </location>
    <ligand>
        <name>ATP</name>
        <dbReference type="ChEBI" id="CHEBI:30616"/>
    </ligand>
</feature>
<feature type="domain" description="Mur ligase N-terminal catalytic" evidence="9">
    <location>
        <begin position="28"/>
        <end position="111"/>
    </location>
</feature>
<comment type="caution">
    <text evidence="12">The sequence shown here is derived from an EMBL/GenBank/DDBJ whole genome shotgun (WGS) entry which is preliminary data.</text>
</comment>
<accession>A4BQJ1</accession>
<evidence type="ECO:0000259" key="10">
    <source>
        <dbReference type="Pfam" id="PF02875"/>
    </source>
</evidence>
<name>A4BQJ1_9GAMM</name>
<evidence type="ECO:0000256" key="3">
    <source>
        <dbReference type="ARBA" id="ARBA00022960"/>
    </source>
</evidence>
<dbReference type="EMBL" id="AAOF01000005">
    <property type="protein sequence ID" value="EAR21841.1"/>
    <property type="molecule type" value="Genomic_DNA"/>
</dbReference>
<feature type="binding site" evidence="7">
    <location>
        <position position="201"/>
    </location>
    <ligand>
        <name>UDP-N-acetyl-alpha-D-muramoyl-L-alanyl-D-glutamate</name>
        <dbReference type="ChEBI" id="CHEBI:83900"/>
    </ligand>
</feature>
<feature type="binding site" evidence="7">
    <location>
        <position position="35"/>
    </location>
    <ligand>
        <name>UDP-N-acetyl-alpha-D-muramoyl-L-alanyl-D-glutamate</name>
        <dbReference type="ChEBI" id="CHEBI:83900"/>
    </ligand>
</feature>
<dbReference type="HOGENOM" id="CLU_022291_3_2_6"/>
<comment type="catalytic activity">
    <reaction evidence="7">
        <text>UDP-N-acetyl-alpha-D-muramoyl-L-alanyl-D-glutamate + meso-2,6-diaminopimelate + ATP = UDP-N-acetyl-alpha-D-muramoyl-L-alanyl-gamma-D-glutamyl-meso-2,6-diaminopimelate + ADP + phosphate + H(+)</text>
        <dbReference type="Rhea" id="RHEA:23676"/>
        <dbReference type="ChEBI" id="CHEBI:15378"/>
        <dbReference type="ChEBI" id="CHEBI:30616"/>
        <dbReference type="ChEBI" id="CHEBI:43474"/>
        <dbReference type="ChEBI" id="CHEBI:57791"/>
        <dbReference type="ChEBI" id="CHEBI:83900"/>
        <dbReference type="ChEBI" id="CHEBI:83905"/>
        <dbReference type="ChEBI" id="CHEBI:456216"/>
        <dbReference type="EC" id="6.3.2.13"/>
    </reaction>
</comment>
<dbReference type="GO" id="GO:0005737">
    <property type="term" value="C:cytoplasm"/>
    <property type="evidence" value="ECO:0007669"/>
    <property type="project" value="UniProtKB-SubCell"/>
</dbReference>
<dbReference type="InterPro" id="IPR036565">
    <property type="entry name" value="Mur-like_cat_sf"/>
</dbReference>
<keyword evidence="3 7" id="KW-0133">Cell shape</keyword>